<gene>
    <name evidence="1" type="ORF">RPERSI_LOCUS11118</name>
</gene>
<name>A0ACA9PPK0_9GLOM</name>
<accession>A0ACA9PPK0</accession>
<comment type="caution">
    <text evidence="1">The sequence shown here is derived from an EMBL/GenBank/DDBJ whole genome shotgun (WGS) entry which is preliminary data.</text>
</comment>
<feature type="non-terminal residue" evidence="1">
    <location>
        <position position="228"/>
    </location>
</feature>
<dbReference type="Proteomes" id="UP000789920">
    <property type="component" value="Unassembled WGS sequence"/>
</dbReference>
<reference evidence="1" key="1">
    <citation type="submission" date="2021-06" db="EMBL/GenBank/DDBJ databases">
        <authorList>
            <person name="Kallberg Y."/>
            <person name="Tangrot J."/>
            <person name="Rosling A."/>
        </authorList>
    </citation>
    <scope>NUCLEOTIDE SEQUENCE</scope>
    <source>
        <strain evidence="1">MA461A</strain>
    </source>
</reference>
<dbReference type="EMBL" id="CAJVQC010022609">
    <property type="protein sequence ID" value="CAG8718830.1"/>
    <property type="molecule type" value="Genomic_DNA"/>
</dbReference>
<sequence>MLKGLMNESYGSLIQETFCLPPIRERNSIKGFGLDYLISYELAKKINDVNFVDLLMKFVDLLMKFPQYANQVKKIGYEKIFVDYNVLVINQLFRCLFNDNDGYQKALTKIKEFKSYGFSIKLGDMTTHFYLLSEMPSETIREQAWNFVRFIYMKEYPKYFSKNTCIFNYVYVGICANVYLIWNTSNVKRFEDEVERNIGNSKCKKFYKIVGKSFATTKLHMNDMNEYQ</sequence>
<evidence type="ECO:0000313" key="2">
    <source>
        <dbReference type="Proteomes" id="UP000789920"/>
    </source>
</evidence>
<keyword evidence="2" id="KW-1185">Reference proteome</keyword>
<proteinExistence type="predicted"/>
<protein>
    <submittedName>
        <fullName evidence="1">10160_t:CDS:1</fullName>
    </submittedName>
</protein>
<organism evidence="1 2">
    <name type="scientific">Racocetra persica</name>
    <dbReference type="NCBI Taxonomy" id="160502"/>
    <lineage>
        <taxon>Eukaryota</taxon>
        <taxon>Fungi</taxon>
        <taxon>Fungi incertae sedis</taxon>
        <taxon>Mucoromycota</taxon>
        <taxon>Glomeromycotina</taxon>
        <taxon>Glomeromycetes</taxon>
        <taxon>Diversisporales</taxon>
        <taxon>Gigasporaceae</taxon>
        <taxon>Racocetra</taxon>
    </lineage>
</organism>
<evidence type="ECO:0000313" key="1">
    <source>
        <dbReference type="EMBL" id="CAG8718830.1"/>
    </source>
</evidence>